<dbReference type="GO" id="GO:0009231">
    <property type="term" value="P:riboflavin biosynthetic process"/>
    <property type="evidence" value="ECO:0007669"/>
    <property type="project" value="InterPro"/>
</dbReference>
<feature type="domain" description="Bacterial bifunctional deaminase-reductase C-terminal" evidence="5">
    <location>
        <begin position="62"/>
        <end position="237"/>
    </location>
</feature>
<dbReference type="EMBL" id="OCNJ01000007">
    <property type="protein sequence ID" value="SOD98028.1"/>
    <property type="molecule type" value="Genomic_DNA"/>
</dbReference>
<dbReference type="Gene3D" id="3.40.430.10">
    <property type="entry name" value="Dihydrofolate Reductase, subunit A"/>
    <property type="match status" value="1"/>
</dbReference>
<dbReference type="InterPro" id="IPR024072">
    <property type="entry name" value="DHFR-like_dom_sf"/>
</dbReference>
<dbReference type="InterPro" id="IPR002734">
    <property type="entry name" value="RibDG_C"/>
</dbReference>
<dbReference type="SUPFAM" id="SSF53597">
    <property type="entry name" value="Dihydrofolate reductase-like"/>
    <property type="match status" value="1"/>
</dbReference>
<evidence type="ECO:0000256" key="4">
    <source>
        <dbReference type="SAM" id="MobiDB-lite"/>
    </source>
</evidence>
<evidence type="ECO:0000256" key="1">
    <source>
        <dbReference type="ARBA" id="ARBA00005104"/>
    </source>
</evidence>
<dbReference type="RefSeq" id="WP_097280265.1">
    <property type="nucleotide sequence ID" value="NZ_OCNJ01000007.1"/>
</dbReference>
<dbReference type="AlphaFoldDB" id="A0A286GR82"/>
<keyword evidence="2" id="KW-0521">NADP</keyword>
<dbReference type="PANTHER" id="PTHR38011:SF7">
    <property type="entry name" value="2,5-DIAMINO-6-RIBOSYLAMINO-4(3H)-PYRIMIDINONE 5'-PHOSPHATE REDUCTASE"/>
    <property type="match status" value="1"/>
</dbReference>
<dbReference type="GO" id="GO:0008703">
    <property type="term" value="F:5-amino-6-(5-phosphoribosylamino)uracil reductase activity"/>
    <property type="evidence" value="ECO:0007669"/>
    <property type="project" value="InterPro"/>
</dbReference>
<keyword evidence="7" id="KW-1185">Reference proteome</keyword>
<protein>
    <submittedName>
        <fullName evidence="6">Riboflavin-specific deaminase C-terminal domain-containing protein</fullName>
    </submittedName>
</protein>
<accession>A0A286GR82</accession>
<evidence type="ECO:0000256" key="2">
    <source>
        <dbReference type="ARBA" id="ARBA00022857"/>
    </source>
</evidence>
<gene>
    <name evidence="6" type="ORF">SAMN05421508_107163</name>
</gene>
<dbReference type="Pfam" id="PF01872">
    <property type="entry name" value="RibD_C"/>
    <property type="match status" value="1"/>
</dbReference>
<dbReference type="Proteomes" id="UP000219621">
    <property type="component" value="Unassembled WGS sequence"/>
</dbReference>
<proteinExistence type="predicted"/>
<dbReference type="PANTHER" id="PTHR38011">
    <property type="entry name" value="DIHYDROFOLATE REDUCTASE FAMILY PROTEIN (AFU_ORTHOLOGUE AFUA_8G06820)"/>
    <property type="match status" value="1"/>
</dbReference>
<organism evidence="6 7">
    <name type="scientific">Caenispirillum bisanense</name>
    <dbReference type="NCBI Taxonomy" id="414052"/>
    <lineage>
        <taxon>Bacteria</taxon>
        <taxon>Pseudomonadati</taxon>
        <taxon>Pseudomonadota</taxon>
        <taxon>Alphaproteobacteria</taxon>
        <taxon>Rhodospirillales</taxon>
        <taxon>Novispirillaceae</taxon>
        <taxon>Caenispirillum</taxon>
    </lineage>
</organism>
<dbReference type="OrthoDB" id="9800865at2"/>
<feature type="compositionally biased region" description="Basic and acidic residues" evidence="4">
    <location>
        <begin position="280"/>
        <end position="291"/>
    </location>
</feature>
<reference evidence="6 7" key="1">
    <citation type="submission" date="2017-09" db="EMBL/GenBank/DDBJ databases">
        <authorList>
            <person name="Ehlers B."/>
            <person name="Leendertz F.H."/>
        </authorList>
    </citation>
    <scope>NUCLEOTIDE SEQUENCE [LARGE SCALE GENOMIC DNA]</scope>
    <source>
        <strain evidence="6 7">USBA 140</strain>
    </source>
</reference>
<feature type="region of interest" description="Disordered" evidence="4">
    <location>
        <begin position="272"/>
        <end position="291"/>
    </location>
</feature>
<dbReference type="InterPro" id="IPR050765">
    <property type="entry name" value="Riboflavin_Biosynth_HTPR"/>
</dbReference>
<evidence type="ECO:0000259" key="5">
    <source>
        <dbReference type="Pfam" id="PF01872"/>
    </source>
</evidence>
<sequence length="291" mass="30147">MVLDADAAWRLVLALRDRPCDRHTAADLTVRPDGGWTAPEPPVPEVRALLDLYLPLAASGTWVLGHLGQSLDGRIACESGHSAALNDDPNLDHLHRLRALADAVVVGAGTARADDPRLTTRRVAGTSPVRVVLAGARPLAPGLRLFTDGAAPTLVIRTAAAAPCPPGVPCVTVDAGPDGAPAPAAVCAALARRGLRRVFVEGGGRTVSAFFEAGVLDRLQICVAPLLIGAGVPAMTLPPVAALGDAVRLDGRWLPMGRDMLFDCVLRQDGPAAAEDGADDERRGLADRVGV</sequence>
<evidence type="ECO:0000313" key="7">
    <source>
        <dbReference type="Proteomes" id="UP000219621"/>
    </source>
</evidence>
<evidence type="ECO:0000256" key="3">
    <source>
        <dbReference type="ARBA" id="ARBA00023002"/>
    </source>
</evidence>
<keyword evidence="3" id="KW-0560">Oxidoreductase</keyword>
<comment type="pathway">
    <text evidence="1">Cofactor biosynthesis; riboflavin biosynthesis.</text>
</comment>
<evidence type="ECO:0000313" key="6">
    <source>
        <dbReference type="EMBL" id="SOD98028.1"/>
    </source>
</evidence>
<name>A0A286GR82_9PROT</name>